<feature type="binding site" evidence="3">
    <location>
        <position position="48"/>
    </location>
    <ligand>
        <name>ATP</name>
        <dbReference type="ChEBI" id="CHEBI:30616"/>
    </ligand>
</feature>
<dbReference type="Proteomes" id="UP000002258">
    <property type="component" value="Chromosome 3"/>
</dbReference>
<dbReference type="RefSeq" id="XP_001383711.1">
    <property type="nucleotide sequence ID" value="XM_001383674.1"/>
</dbReference>
<evidence type="ECO:0000256" key="4">
    <source>
        <dbReference type="RuleBase" id="RU000304"/>
    </source>
</evidence>
<feature type="non-terminal residue" evidence="7">
    <location>
        <position position="1"/>
    </location>
</feature>
<dbReference type="FunCoup" id="A3LR61">
    <property type="interactions" value="286"/>
</dbReference>
<dbReference type="PROSITE" id="PS50011">
    <property type="entry name" value="PROTEIN_KINASE_DOM"/>
    <property type="match status" value="1"/>
</dbReference>
<dbReference type="Gene3D" id="3.30.200.20">
    <property type="entry name" value="Phosphorylase Kinase, domain 1"/>
    <property type="match status" value="1"/>
</dbReference>
<dbReference type="STRING" id="322104.A3LR61"/>
<dbReference type="GO" id="GO:0044773">
    <property type="term" value="P:mitotic DNA damage checkpoint signaling"/>
    <property type="evidence" value="ECO:0007669"/>
    <property type="project" value="TreeGrafter"/>
</dbReference>
<evidence type="ECO:0000313" key="7">
    <source>
        <dbReference type="EMBL" id="ABN65682.1"/>
    </source>
</evidence>
<dbReference type="PANTHER" id="PTHR44167:SF24">
    <property type="entry name" value="SERINE_THREONINE-PROTEIN KINASE CHK2"/>
    <property type="match status" value="1"/>
</dbReference>
<feature type="non-terminal residue" evidence="7">
    <location>
        <position position="428"/>
    </location>
</feature>
<reference evidence="7 8" key="1">
    <citation type="journal article" date="2007" name="Nat. Biotechnol.">
        <title>Genome sequence of the lignocellulose-bioconverting and xylose-fermenting yeast Pichia stipitis.</title>
        <authorList>
            <person name="Jeffries T.W."/>
            <person name="Grigoriev I.V."/>
            <person name="Grimwood J."/>
            <person name="Laplaza J.M."/>
            <person name="Aerts A."/>
            <person name="Salamov A."/>
            <person name="Schmutz J."/>
            <person name="Lindquist E."/>
            <person name="Dehal P."/>
            <person name="Shapiro H."/>
            <person name="Jin Y.S."/>
            <person name="Passoth V."/>
            <person name="Richardson P.M."/>
        </authorList>
    </citation>
    <scope>NUCLEOTIDE SEQUENCE [LARGE SCALE GENOMIC DNA]</scope>
    <source>
        <strain evidence="8">ATCC 58785 / CBS 6054 / NBRC 10063 / NRRL Y-11545</strain>
    </source>
</reference>
<evidence type="ECO:0000256" key="5">
    <source>
        <dbReference type="SAM" id="MobiDB-lite"/>
    </source>
</evidence>
<dbReference type="SMART" id="SM00220">
    <property type="entry name" value="S_TKc"/>
    <property type="match status" value="1"/>
</dbReference>
<feature type="region of interest" description="Disordered" evidence="5">
    <location>
        <begin position="383"/>
        <end position="428"/>
    </location>
</feature>
<dbReference type="GO" id="GO:0005524">
    <property type="term" value="F:ATP binding"/>
    <property type="evidence" value="ECO:0007669"/>
    <property type="project" value="UniProtKB-UniRule"/>
</dbReference>
<evidence type="ECO:0000259" key="6">
    <source>
        <dbReference type="PROSITE" id="PS50011"/>
    </source>
</evidence>
<dbReference type="eggNOG" id="KOG0583">
    <property type="taxonomic scope" value="Eukaryota"/>
</dbReference>
<dbReference type="EMBL" id="CP000497">
    <property type="protein sequence ID" value="ABN65682.1"/>
    <property type="molecule type" value="Genomic_DNA"/>
</dbReference>
<accession>A3LR61</accession>
<dbReference type="Pfam" id="PF00069">
    <property type="entry name" value="Pkinase"/>
    <property type="match status" value="1"/>
</dbReference>
<dbReference type="GO" id="GO:0030447">
    <property type="term" value="P:filamentous growth"/>
    <property type="evidence" value="ECO:0007669"/>
    <property type="project" value="UniProtKB-ARBA"/>
</dbReference>
<dbReference type="AlphaFoldDB" id="A3LR61"/>
<dbReference type="PANTHER" id="PTHR44167">
    <property type="entry name" value="OVARIAN-SPECIFIC SERINE/THREONINE-PROTEIN KINASE LOK-RELATED"/>
    <property type="match status" value="1"/>
</dbReference>
<dbReference type="GO" id="GO:0004674">
    <property type="term" value="F:protein serine/threonine kinase activity"/>
    <property type="evidence" value="ECO:0007669"/>
    <property type="project" value="UniProtKB-KW"/>
</dbReference>
<dbReference type="KEGG" id="pic:PICST_2758"/>
<dbReference type="GO" id="GO:0005634">
    <property type="term" value="C:nucleus"/>
    <property type="evidence" value="ECO:0007669"/>
    <property type="project" value="TreeGrafter"/>
</dbReference>
<dbReference type="GeneID" id="4838279"/>
<name>A3LR61_PICST</name>
<keyword evidence="7" id="KW-0808">Transferase</keyword>
<keyword evidence="7" id="KW-0418">Kinase</keyword>
<evidence type="ECO:0000256" key="1">
    <source>
        <dbReference type="ARBA" id="ARBA00022741"/>
    </source>
</evidence>
<dbReference type="SUPFAM" id="SSF56112">
    <property type="entry name" value="Protein kinase-like (PK-like)"/>
    <property type="match status" value="1"/>
</dbReference>
<dbReference type="OrthoDB" id="541276at2759"/>
<proteinExistence type="inferred from homology"/>
<organism evidence="7 8">
    <name type="scientific">Scheffersomyces stipitis (strain ATCC 58785 / CBS 6054 / NBRC 10063 / NRRL Y-11545)</name>
    <name type="common">Yeast</name>
    <name type="synonym">Pichia stipitis</name>
    <dbReference type="NCBI Taxonomy" id="322104"/>
    <lineage>
        <taxon>Eukaryota</taxon>
        <taxon>Fungi</taxon>
        <taxon>Dikarya</taxon>
        <taxon>Ascomycota</taxon>
        <taxon>Saccharomycotina</taxon>
        <taxon>Pichiomycetes</taxon>
        <taxon>Debaryomycetaceae</taxon>
        <taxon>Scheffersomyces</taxon>
    </lineage>
</organism>
<evidence type="ECO:0000256" key="3">
    <source>
        <dbReference type="PROSITE-ProRule" id="PRU10141"/>
    </source>
</evidence>
<gene>
    <name evidence="7" type="primary">SKS1</name>
    <name evidence="7" type="ORF">PICST_2758</name>
</gene>
<comment type="similarity">
    <text evidence="4">Belongs to the protein kinase superfamily.</text>
</comment>
<dbReference type="Gene3D" id="1.10.510.10">
    <property type="entry name" value="Transferase(Phosphotransferase) domain 1"/>
    <property type="match status" value="1"/>
</dbReference>
<sequence>NPNMYLNNFVMNGNIRFVKKIGAGTFGLIYLVEDVNTGKQYAAKMVLKDPPPKQGSSKDSTENKKYIQAKIFNYFASHQQVVAEDIELDLIKEDGVHCPFLREIALHLKVHKHPNVITIHRVLNLGDLAIVILMDYFEQGDLFNNIIDNQIFLKHKPEHHKQLLMKNVMLQLVEVIEYCHEQGVYHCDLKPENIMIRYNSSYKRKSAWPLVDYDEVHIVLIDFGLAMSSNLICCNACRGSSFYMAPERTTNYNTNRVIRGLVDMKQYHSVEINNVTVTESNSKFFPTLAGDIWSLGVLFINITCARNPWPIASFNENHGNNEVFRGYMLDNNKNILTSILPISFQFNRLLDKIFQLNPNDRIALPELYKEVIKCDFFHDFKKRNSSSASGKDNYQLNTPPETDACNSYVNSDDEERGKDSHSEEEIED</sequence>
<protein>
    <submittedName>
        <fullName evidence="7">Serine/threonine protein kinase</fullName>
    </submittedName>
</protein>
<dbReference type="OMA" id="ICCNACR"/>
<dbReference type="HOGENOM" id="CLU_000288_172_4_1"/>
<dbReference type="InterPro" id="IPR011009">
    <property type="entry name" value="Kinase-like_dom_sf"/>
</dbReference>
<keyword evidence="2 3" id="KW-0067">ATP-binding</keyword>
<dbReference type="InParanoid" id="A3LR61"/>
<dbReference type="InterPro" id="IPR008271">
    <property type="entry name" value="Ser/Thr_kinase_AS"/>
</dbReference>
<dbReference type="PROSITE" id="PS00107">
    <property type="entry name" value="PROTEIN_KINASE_ATP"/>
    <property type="match status" value="1"/>
</dbReference>
<dbReference type="InterPro" id="IPR017441">
    <property type="entry name" value="Protein_kinase_ATP_BS"/>
</dbReference>
<evidence type="ECO:0000256" key="2">
    <source>
        <dbReference type="ARBA" id="ARBA00022840"/>
    </source>
</evidence>
<feature type="domain" description="Protein kinase" evidence="6">
    <location>
        <begin position="15"/>
        <end position="381"/>
    </location>
</feature>
<dbReference type="InterPro" id="IPR000719">
    <property type="entry name" value="Prot_kinase_dom"/>
</dbReference>
<dbReference type="PROSITE" id="PS00108">
    <property type="entry name" value="PROTEIN_KINASE_ST"/>
    <property type="match status" value="1"/>
</dbReference>
<feature type="compositionally biased region" description="Polar residues" evidence="5">
    <location>
        <begin position="385"/>
        <end position="410"/>
    </location>
</feature>
<evidence type="ECO:0000313" key="8">
    <source>
        <dbReference type="Proteomes" id="UP000002258"/>
    </source>
</evidence>
<keyword evidence="4 7" id="KW-0723">Serine/threonine-protein kinase</keyword>
<feature type="compositionally biased region" description="Basic and acidic residues" evidence="5">
    <location>
        <begin position="415"/>
        <end position="428"/>
    </location>
</feature>
<keyword evidence="1 3" id="KW-0547">Nucleotide-binding</keyword>
<keyword evidence="8" id="KW-1185">Reference proteome</keyword>
<dbReference type="GO" id="GO:0005737">
    <property type="term" value="C:cytoplasm"/>
    <property type="evidence" value="ECO:0007669"/>
    <property type="project" value="TreeGrafter"/>
</dbReference>